<feature type="region of interest" description="Disordered" evidence="1">
    <location>
        <begin position="54"/>
        <end position="75"/>
    </location>
</feature>
<accession>A0A7S0GEP7</accession>
<name>A0A7S0GEP7_9STRA</name>
<sequence>MKDTGSSRKFSLAEVTVFTSVIISTVPSVLPSLNSVPSLIPSIVHVSVPSAVPSTNPSLKPSSSTNPSSKLSAVPSRCNSGGGSETLVDLGWNPPCILGHCQGDCNNDSDCAPGLACYHRAGDDAAGPPGCSGTLYTGMDYCYVIPSCTAGGGSDTLYFLF</sequence>
<protein>
    <submittedName>
        <fullName evidence="2">Uncharacterized protein</fullName>
    </submittedName>
</protein>
<gene>
    <name evidence="2" type="ORF">PINE0816_LOCUS9342</name>
</gene>
<evidence type="ECO:0000256" key="1">
    <source>
        <dbReference type="SAM" id="MobiDB-lite"/>
    </source>
</evidence>
<reference evidence="2" key="1">
    <citation type="submission" date="2021-01" db="EMBL/GenBank/DDBJ databases">
        <authorList>
            <person name="Corre E."/>
            <person name="Pelletier E."/>
            <person name="Niang G."/>
            <person name="Scheremetjew M."/>
            <person name="Finn R."/>
            <person name="Kale V."/>
            <person name="Holt S."/>
            <person name="Cochrane G."/>
            <person name="Meng A."/>
            <person name="Brown T."/>
            <person name="Cohen L."/>
        </authorList>
    </citation>
    <scope>NUCLEOTIDE SEQUENCE</scope>
    <source>
        <strain evidence="2">CCAP1064/1</strain>
    </source>
</reference>
<evidence type="ECO:0000313" key="2">
    <source>
        <dbReference type="EMBL" id="CAD8413212.1"/>
    </source>
</evidence>
<dbReference type="EMBL" id="HBEL01019864">
    <property type="protein sequence ID" value="CAD8413212.1"/>
    <property type="molecule type" value="Transcribed_RNA"/>
</dbReference>
<proteinExistence type="predicted"/>
<feature type="compositionally biased region" description="Low complexity" evidence="1">
    <location>
        <begin position="54"/>
        <end position="72"/>
    </location>
</feature>
<dbReference type="AlphaFoldDB" id="A0A7S0GEP7"/>
<organism evidence="2">
    <name type="scientific">Proboscia inermis</name>
    <dbReference type="NCBI Taxonomy" id="420281"/>
    <lineage>
        <taxon>Eukaryota</taxon>
        <taxon>Sar</taxon>
        <taxon>Stramenopiles</taxon>
        <taxon>Ochrophyta</taxon>
        <taxon>Bacillariophyta</taxon>
        <taxon>Coscinodiscophyceae</taxon>
        <taxon>Rhizosoleniophycidae</taxon>
        <taxon>Rhizosoleniales</taxon>
        <taxon>Rhizosoleniaceae</taxon>
        <taxon>Proboscia</taxon>
    </lineage>
</organism>